<protein>
    <submittedName>
        <fullName evidence="1">Uncharacterized protein</fullName>
    </submittedName>
</protein>
<dbReference type="EMBL" id="BMUB01000026">
    <property type="protein sequence ID" value="GGV01948.1"/>
    <property type="molecule type" value="Genomic_DNA"/>
</dbReference>
<reference evidence="1" key="2">
    <citation type="submission" date="2020-09" db="EMBL/GenBank/DDBJ databases">
        <authorList>
            <person name="Sun Q."/>
            <person name="Ohkuma M."/>
        </authorList>
    </citation>
    <scope>NUCLEOTIDE SEQUENCE</scope>
    <source>
        <strain evidence="1">JCM 4434</strain>
    </source>
</reference>
<dbReference type="AlphaFoldDB" id="A0A8H9HYC4"/>
<dbReference type="Proteomes" id="UP000610124">
    <property type="component" value="Unassembled WGS sequence"/>
</dbReference>
<comment type="caution">
    <text evidence="1">The sequence shown here is derived from an EMBL/GenBank/DDBJ whole genome shotgun (WGS) entry which is preliminary data.</text>
</comment>
<reference evidence="1" key="1">
    <citation type="journal article" date="2014" name="Int. J. Syst. Evol. Microbiol.">
        <title>Complete genome sequence of Corynebacterium casei LMG S-19264T (=DSM 44701T), isolated from a smear-ripened cheese.</title>
        <authorList>
            <consortium name="US DOE Joint Genome Institute (JGI-PGF)"/>
            <person name="Walter F."/>
            <person name="Albersmeier A."/>
            <person name="Kalinowski J."/>
            <person name="Ruckert C."/>
        </authorList>
    </citation>
    <scope>NUCLEOTIDE SEQUENCE</scope>
    <source>
        <strain evidence="1">JCM 4434</strain>
    </source>
</reference>
<evidence type="ECO:0000313" key="2">
    <source>
        <dbReference type="Proteomes" id="UP000610124"/>
    </source>
</evidence>
<sequence>MPVVVPGMTVAERNWWTLARVRFLEKVDVGAVHPRRRRVFRLGEEEVMVQWGLAGRRVDRGTWWTSTDINGAYIVMSTSVEVLEVLEEQPPTSW</sequence>
<proteinExistence type="predicted"/>
<name>A0A8H9HYC4_KITAU</name>
<organism evidence="1 2">
    <name type="scientific">Kitasatospora aureofaciens</name>
    <name type="common">Streptomyces aureofaciens</name>
    <dbReference type="NCBI Taxonomy" id="1894"/>
    <lineage>
        <taxon>Bacteria</taxon>
        <taxon>Bacillati</taxon>
        <taxon>Actinomycetota</taxon>
        <taxon>Actinomycetes</taxon>
        <taxon>Kitasatosporales</taxon>
        <taxon>Streptomycetaceae</taxon>
        <taxon>Kitasatospora</taxon>
    </lineage>
</organism>
<accession>A0A8H9HYC4</accession>
<gene>
    <name evidence="1" type="ORF">GCM10010502_65770</name>
</gene>
<evidence type="ECO:0000313" key="1">
    <source>
        <dbReference type="EMBL" id="GGV01948.1"/>
    </source>
</evidence>